<dbReference type="GO" id="GO:0003755">
    <property type="term" value="F:peptidyl-prolyl cis-trans isomerase activity"/>
    <property type="evidence" value="ECO:0007669"/>
    <property type="project" value="InterPro"/>
</dbReference>
<protein>
    <submittedName>
        <fullName evidence="1">Uncharacterized protein</fullName>
    </submittedName>
</protein>
<dbReference type="SUPFAM" id="SSF54534">
    <property type="entry name" value="FKBP-like"/>
    <property type="match status" value="1"/>
</dbReference>
<dbReference type="InterPro" id="IPR019734">
    <property type="entry name" value="TPR_rpt"/>
</dbReference>
<dbReference type="OrthoDB" id="433738at2759"/>
<dbReference type="EnsemblMetazoa" id="XM_011410842.2">
    <property type="protein sequence ID" value="XP_011409144.1"/>
    <property type="gene ID" value="LOC105316046"/>
</dbReference>
<dbReference type="Gene3D" id="3.10.50.40">
    <property type="match status" value="1"/>
</dbReference>
<organism evidence="1">
    <name type="scientific">Amphimedon queenslandica</name>
    <name type="common">Sponge</name>
    <dbReference type="NCBI Taxonomy" id="400682"/>
    <lineage>
        <taxon>Eukaryota</taxon>
        <taxon>Metazoa</taxon>
        <taxon>Porifera</taxon>
        <taxon>Demospongiae</taxon>
        <taxon>Heteroscleromorpha</taxon>
        <taxon>Haplosclerida</taxon>
        <taxon>Niphatidae</taxon>
        <taxon>Amphimedon</taxon>
    </lineage>
</organism>
<dbReference type="PANTHER" id="PTHR46512">
    <property type="entry name" value="PEPTIDYLPROLYL ISOMERASE"/>
    <property type="match status" value="1"/>
</dbReference>
<dbReference type="EnsemblMetazoa" id="Aqu2.1.42012_001">
    <property type="protein sequence ID" value="Aqu2.1.42012_001"/>
    <property type="gene ID" value="Aqu2.1.42012"/>
</dbReference>
<keyword evidence="2" id="KW-1185">Reference proteome</keyword>
<accession>A0A1X7VPK3</accession>
<dbReference type="AlphaFoldDB" id="A0A1X7VPK3"/>
<dbReference type="InParanoid" id="A0A1X7VPK3"/>
<reference evidence="1" key="2">
    <citation type="submission" date="2017-05" db="UniProtKB">
        <authorList>
            <consortium name="EnsemblMetazoa"/>
        </authorList>
    </citation>
    <scope>IDENTIFICATION</scope>
</reference>
<sequence>MAAKRILKEGAGLYKPNERALVTVTVKCWEEETKVTDEPFTSKENHQIVLGEPENILWYKLERTIMNMKEGEEIEVLLNVNEKDILCRIELLSFKRGVNQWDLSPDQKLMLARNYKSKGNDHFKKGEYIMAAMFYSKSLKYIISIGKDGKEECLELKLACMGNMSACQLKLKQYQHTIANCSKILVKQPHNSKALYRRGVAYFALRDLEHSEIDLLEAKKLEPESKAIAGQLREVLVLKEEADKRYQETIKRMFSTFNSDHD</sequence>
<dbReference type="KEGG" id="aqu:105316046"/>
<name>A0A1X7VPK3_AMPQE</name>
<proteinExistence type="predicted"/>
<reference evidence="2" key="1">
    <citation type="journal article" date="2010" name="Nature">
        <title>The Amphimedon queenslandica genome and the evolution of animal complexity.</title>
        <authorList>
            <person name="Srivastava M."/>
            <person name="Simakov O."/>
            <person name="Chapman J."/>
            <person name="Fahey B."/>
            <person name="Gauthier M.E."/>
            <person name="Mitros T."/>
            <person name="Richards G.S."/>
            <person name="Conaco C."/>
            <person name="Dacre M."/>
            <person name="Hellsten U."/>
            <person name="Larroux C."/>
            <person name="Putnam N.H."/>
            <person name="Stanke M."/>
            <person name="Adamska M."/>
            <person name="Darling A."/>
            <person name="Degnan S.M."/>
            <person name="Oakley T.H."/>
            <person name="Plachetzki D.C."/>
            <person name="Zhai Y."/>
            <person name="Adamski M."/>
            <person name="Calcino A."/>
            <person name="Cummins S.F."/>
            <person name="Goodstein D.M."/>
            <person name="Harris C."/>
            <person name="Jackson D.J."/>
            <person name="Leys S.P."/>
            <person name="Shu S."/>
            <person name="Woodcroft B.J."/>
            <person name="Vervoort M."/>
            <person name="Kosik K.S."/>
            <person name="Manning G."/>
            <person name="Degnan B.M."/>
            <person name="Rokhsar D.S."/>
        </authorList>
    </citation>
    <scope>NUCLEOTIDE SEQUENCE [LARGE SCALE GENOMIC DNA]</scope>
</reference>
<evidence type="ECO:0000313" key="1">
    <source>
        <dbReference type="EnsemblMetazoa" id="Aqu2.1.42012_001"/>
    </source>
</evidence>
<dbReference type="Gene3D" id="1.25.40.10">
    <property type="entry name" value="Tetratricopeptide repeat domain"/>
    <property type="match status" value="1"/>
</dbReference>
<dbReference type="InterPro" id="IPR050754">
    <property type="entry name" value="FKBP4/5/8-like"/>
</dbReference>
<dbReference type="eggNOG" id="KOG0543">
    <property type="taxonomic scope" value="Eukaryota"/>
</dbReference>
<dbReference type="STRING" id="400682.A0A1X7VPK3"/>
<dbReference type="SUPFAM" id="SSF48452">
    <property type="entry name" value="TPR-like"/>
    <property type="match status" value="1"/>
</dbReference>
<dbReference type="InterPro" id="IPR011990">
    <property type="entry name" value="TPR-like_helical_dom_sf"/>
</dbReference>
<evidence type="ECO:0000313" key="2">
    <source>
        <dbReference type="Proteomes" id="UP000007879"/>
    </source>
</evidence>
<dbReference type="PANTHER" id="PTHR46512:SF10">
    <property type="entry name" value="FK506-BINDING PROTEIN-LIKE"/>
    <property type="match status" value="1"/>
</dbReference>
<gene>
    <name evidence="1" type="primary">105316046</name>
</gene>
<dbReference type="InterPro" id="IPR046357">
    <property type="entry name" value="PPIase_dom_sf"/>
</dbReference>
<dbReference type="OMA" id="WTELTIG"/>
<dbReference type="SMART" id="SM00028">
    <property type="entry name" value="TPR"/>
    <property type="match status" value="3"/>
</dbReference>
<dbReference type="Proteomes" id="UP000007879">
    <property type="component" value="Unassembled WGS sequence"/>
</dbReference>